<proteinExistence type="predicted"/>
<dbReference type="Gene3D" id="3.40.50.10490">
    <property type="entry name" value="Glucose-6-phosphate isomerase like protein, domain 1"/>
    <property type="match status" value="1"/>
</dbReference>
<dbReference type="RefSeq" id="WP_149893005.1">
    <property type="nucleotide sequence ID" value="NZ_JBHUFA010000004.1"/>
</dbReference>
<sequence length="292" mass="32549">MADDLREKLLGFQKDGSRAERALAGYMLSSLSRLPFETAASLALSVGVSEPTVGRFCRALGYHSFRHLKESLRDDIGDHPWLIRDRLDEFRQKARESEPQLSRGLELEIAGIVAVYEQARSPQWAEVVARLASVPRIFVAGFQTERGHAQYFANQLTYLRDGVQLVDLSAGNFAEVLLGEGERALVLFEARHYARHARLLAEAARAQGVPVTLITDRYCDWGPSLCNEVFAVATQFNQFWDSTAHMGCLGNLLINSVFTALGEGVEERVRRTSELYGRFTGHVGNPLSHLAK</sequence>
<evidence type="ECO:0000259" key="1">
    <source>
        <dbReference type="PROSITE" id="PS51071"/>
    </source>
</evidence>
<organism evidence="2 3">
    <name type="scientific">Roseibium aestuarii</name>
    <dbReference type="NCBI Taxonomy" id="2600299"/>
    <lineage>
        <taxon>Bacteria</taxon>
        <taxon>Pseudomonadati</taxon>
        <taxon>Pseudomonadota</taxon>
        <taxon>Alphaproteobacteria</taxon>
        <taxon>Hyphomicrobiales</taxon>
        <taxon>Stappiaceae</taxon>
        <taxon>Roseibium</taxon>
    </lineage>
</organism>
<keyword evidence="3" id="KW-1185">Reference proteome</keyword>
<accession>A0ABW4JVV8</accession>
<dbReference type="PROSITE" id="PS51071">
    <property type="entry name" value="HTH_RPIR"/>
    <property type="match status" value="1"/>
</dbReference>
<dbReference type="Pfam" id="PF01418">
    <property type="entry name" value="HTH_6"/>
    <property type="match status" value="1"/>
</dbReference>
<dbReference type="EMBL" id="JBHUFA010000004">
    <property type="protein sequence ID" value="MFD1696085.1"/>
    <property type="molecule type" value="Genomic_DNA"/>
</dbReference>
<dbReference type="SUPFAM" id="SSF46689">
    <property type="entry name" value="Homeodomain-like"/>
    <property type="match status" value="1"/>
</dbReference>
<protein>
    <submittedName>
        <fullName evidence="2">MurR/RpiR family transcriptional regulator</fullName>
    </submittedName>
</protein>
<dbReference type="InterPro" id="IPR046348">
    <property type="entry name" value="SIS_dom_sf"/>
</dbReference>
<dbReference type="PANTHER" id="PTHR30514:SF18">
    <property type="entry name" value="RPIR-FAMILY TRANSCRIPTIONAL REGULATOR"/>
    <property type="match status" value="1"/>
</dbReference>
<dbReference type="InterPro" id="IPR009057">
    <property type="entry name" value="Homeodomain-like_sf"/>
</dbReference>
<dbReference type="InterPro" id="IPR036388">
    <property type="entry name" value="WH-like_DNA-bd_sf"/>
</dbReference>
<feature type="domain" description="HTH rpiR-type" evidence="1">
    <location>
        <begin position="3"/>
        <end position="79"/>
    </location>
</feature>
<comment type="caution">
    <text evidence="2">The sequence shown here is derived from an EMBL/GenBank/DDBJ whole genome shotgun (WGS) entry which is preliminary data.</text>
</comment>
<reference evidence="3" key="1">
    <citation type="journal article" date="2019" name="Int. J. Syst. Evol. Microbiol.">
        <title>The Global Catalogue of Microorganisms (GCM) 10K type strain sequencing project: providing services to taxonomists for standard genome sequencing and annotation.</title>
        <authorList>
            <consortium name="The Broad Institute Genomics Platform"/>
            <consortium name="The Broad Institute Genome Sequencing Center for Infectious Disease"/>
            <person name="Wu L."/>
            <person name="Ma J."/>
        </authorList>
    </citation>
    <scope>NUCLEOTIDE SEQUENCE [LARGE SCALE GENOMIC DNA]</scope>
    <source>
        <strain evidence="3">JCM 3369</strain>
    </source>
</reference>
<dbReference type="Gene3D" id="1.10.10.10">
    <property type="entry name" value="Winged helix-like DNA-binding domain superfamily/Winged helix DNA-binding domain"/>
    <property type="match status" value="1"/>
</dbReference>
<name>A0ABW4JVV8_9HYPH</name>
<gene>
    <name evidence="2" type="ORF">ACFSC7_11210</name>
</gene>
<evidence type="ECO:0000313" key="3">
    <source>
        <dbReference type="Proteomes" id="UP001597327"/>
    </source>
</evidence>
<dbReference type="SUPFAM" id="SSF53697">
    <property type="entry name" value="SIS domain"/>
    <property type="match status" value="1"/>
</dbReference>
<evidence type="ECO:0000313" key="2">
    <source>
        <dbReference type="EMBL" id="MFD1696085.1"/>
    </source>
</evidence>
<dbReference type="PANTHER" id="PTHR30514">
    <property type="entry name" value="GLUCOKINASE"/>
    <property type="match status" value="1"/>
</dbReference>
<dbReference type="InterPro" id="IPR000281">
    <property type="entry name" value="HTH_RpiR"/>
</dbReference>
<dbReference type="Proteomes" id="UP001597327">
    <property type="component" value="Unassembled WGS sequence"/>
</dbReference>
<dbReference type="InterPro" id="IPR047640">
    <property type="entry name" value="RpiR-like"/>
</dbReference>